<accession>A0A7C5ERD2</accession>
<comment type="caution">
    <text evidence="2">The sequence shown here is derived from an EMBL/GenBank/DDBJ whole genome shotgun (WGS) entry which is preliminary data.</text>
</comment>
<organism evidence="2">
    <name type="scientific">Desulfobacca acetoxidans</name>
    <dbReference type="NCBI Taxonomy" id="60893"/>
    <lineage>
        <taxon>Bacteria</taxon>
        <taxon>Pseudomonadati</taxon>
        <taxon>Thermodesulfobacteriota</taxon>
        <taxon>Desulfobaccia</taxon>
        <taxon>Desulfobaccales</taxon>
        <taxon>Desulfobaccaceae</taxon>
        <taxon>Desulfobacca</taxon>
    </lineage>
</organism>
<proteinExistence type="predicted"/>
<gene>
    <name evidence="2" type="ORF">ENW48_10875</name>
</gene>
<dbReference type="AlphaFoldDB" id="A0A7C5ERD2"/>
<evidence type="ECO:0000313" key="2">
    <source>
        <dbReference type="EMBL" id="HGZ12698.1"/>
    </source>
</evidence>
<feature type="region of interest" description="Disordered" evidence="1">
    <location>
        <begin position="38"/>
        <end position="78"/>
    </location>
</feature>
<reference evidence="2" key="1">
    <citation type="journal article" date="2020" name="mSystems">
        <title>Genome- and Community-Level Interaction Insights into Carbon Utilization and Element Cycling Functions of Hydrothermarchaeota in Hydrothermal Sediment.</title>
        <authorList>
            <person name="Zhou Z."/>
            <person name="Liu Y."/>
            <person name="Xu W."/>
            <person name="Pan J."/>
            <person name="Luo Z.H."/>
            <person name="Li M."/>
        </authorList>
    </citation>
    <scope>NUCLEOTIDE SEQUENCE [LARGE SCALE GENOMIC DNA]</scope>
    <source>
        <strain evidence="2">SpSt-853</strain>
    </source>
</reference>
<dbReference type="EMBL" id="DTKJ01000074">
    <property type="protein sequence ID" value="HGZ12698.1"/>
    <property type="molecule type" value="Genomic_DNA"/>
</dbReference>
<name>A0A7C5ERD2_9BACT</name>
<evidence type="ECO:0000256" key="1">
    <source>
        <dbReference type="SAM" id="MobiDB-lite"/>
    </source>
</evidence>
<protein>
    <submittedName>
        <fullName evidence="2">Uncharacterized protein</fullName>
    </submittedName>
</protein>
<sequence length="92" mass="9858">MMIFSGMVSHPLQKMLSAQARPRGTSAQAFFVSPIVGKGKEKPAPADLAGQTPGQQEKLQEALGGKGGESSPHDNETFDRFISHFPGNCKLF</sequence>